<evidence type="ECO:0000256" key="5">
    <source>
        <dbReference type="PIRSR" id="PIRSR037505-2"/>
    </source>
</evidence>
<dbReference type="InterPro" id="IPR036589">
    <property type="entry name" value="HCY_dom_sf"/>
</dbReference>
<dbReference type="PANTHER" id="PTHR46015">
    <property type="entry name" value="ZGC:172121"/>
    <property type="match status" value="1"/>
</dbReference>
<name>A0A1H3I9E3_9ACTN</name>
<keyword evidence="9" id="KW-1185">Reference proteome</keyword>
<sequence>MPDFPLATALAVGTVVLDGGLATQLEAQGHDLSSALWSARLLHDDPEAVVAAHAAFAAAGAQVATTASYQVSVEGLAAAGLDAAEARRLVVRSVHLAERGAPEAWVAGSVGPYGAALADGSEYTGDYADEIGVEGLRQWHRPRMEWLADAGADVLACETVPAAAEAEALLAEADMLGVPVWLSLTTVVDGDGVVRTRRGEPAREVFAMARDVDAVVAVGVNCTDPDGVLAAVGAATASGRPVVVYPNSGERWDAAARRWAGTAGISPAGALGWVDAGARLVGGCCRVGPADIAGLAATLAVDDQLS</sequence>
<dbReference type="InterPro" id="IPR003726">
    <property type="entry name" value="HCY_dom"/>
</dbReference>
<dbReference type="NCBIfam" id="NF007020">
    <property type="entry name" value="PRK09485.1"/>
    <property type="match status" value="1"/>
</dbReference>
<dbReference type="EMBL" id="FNOT01000005">
    <property type="protein sequence ID" value="SDY24346.1"/>
    <property type="molecule type" value="Genomic_DNA"/>
</dbReference>
<evidence type="ECO:0000259" key="7">
    <source>
        <dbReference type="PROSITE" id="PS50970"/>
    </source>
</evidence>
<dbReference type="Proteomes" id="UP000198921">
    <property type="component" value="Unassembled WGS sequence"/>
</dbReference>
<evidence type="ECO:0000313" key="9">
    <source>
        <dbReference type="Proteomes" id="UP000198921"/>
    </source>
</evidence>
<keyword evidence="1 6" id="KW-0489">Methyltransferase</keyword>
<dbReference type="GO" id="GO:0033528">
    <property type="term" value="P:S-methylmethionine cycle"/>
    <property type="evidence" value="ECO:0007669"/>
    <property type="project" value="TreeGrafter"/>
</dbReference>
<feature type="binding site" evidence="6">
    <location>
        <position position="285"/>
    </location>
    <ligand>
        <name>Zn(2+)</name>
        <dbReference type="ChEBI" id="CHEBI:29105"/>
    </ligand>
</feature>
<feature type="domain" description="Hcy-binding" evidence="7">
    <location>
        <begin position="3"/>
        <end position="299"/>
    </location>
</feature>
<dbReference type="SUPFAM" id="SSF82282">
    <property type="entry name" value="Homocysteine S-methyltransferase"/>
    <property type="match status" value="1"/>
</dbReference>
<keyword evidence="2 6" id="KW-0808">Transferase</keyword>
<gene>
    <name evidence="8" type="ORF">SAMN05660209_02454</name>
</gene>
<organism evidence="8 9">
    <name type="scientific">Geodermatophilus africanus</name>
    <dbReference type="NCBI Taxonomy" id="1137993"/>
    <lineage>
        <taxon>Bacteria</taxon>
        <taxon>Bacillati</taxon>
        <taxon>Actinomycetota</taxon>
        <taxon>Actinomycetes</taxon>
        <taxon>Geodermatophilales</taxon>
        <taxon>Geodermatophilaceae</taxon>
        <taxon>Geodermatophilus</taxon>
    </lineage>
</organism>
<dbReference type="PIRSF" id="PIRSF037505">
    <property type="entry name" value="Betaine_HMT"/>
    <property type="match status" value="1"/>
</dbReference>
<evidence type="ECO:0000256" key="1">
    <source>
        <dbReference type="ARBA" id="ARBA00022603"/>
    </source>
</evidence>
<dbReference type="PANTHER" id="PTHR46015:SF1">
    <property type="entry name" value="HOMOCYSTEINE S-METHYLTRANSFERASE-LIKE ISOFORM 1"/>
    <property type="match status" value="1"/>
</dbReference>
<dbReference type="RefSeq" id="WP_091156000.1">
    <property type="nucleotide sequence ID" value="NZ_FNOT01000005.1"/>
</dbReference>
<dbReference type="AlphaFoldDB" id="A0A1H3I9E3"/>
<dbReference type="GO" id="GO:0009086">
    <property type="term" value="P:methionine biosynthetic process"/>
    <property type="evidence" value="ECO:0007669"/>
    <property type="project" value="InterPro"/>
</dbReference>
<evidence type="ECO:0000256" key="6">
    <source>
        <dbReference type="PROSITE-ProRule" id="PRU00333"/>
    </source>
</evidence>
<dbReference type="GO" id="GO:0008270">
    <property type="term" value="F:zinc ion binding"/>
    <property type="evidence" value="ECO:0007669"/>
    <property type="project" value="InterPro"/>
</dbReference>
<reference evidence="9" key="1">
    <citation type="submission" date="2016-10" db="EMBL/GenBank/DDBJ databases">
        <authorList>
            <person name="Varghese N."/>
            <person name="Submissions S."/>
        </authorList>
    </citation>
    <scope>NUCLEOTIDE SEQUENCE [LARGE SCALE GENOMIC DNA]</scope>
    <source>
        <strain evidence="9">DSM 45422</strain>
    </source>
</reference>
<dbReference type="Gene3D" id="3.20.20.330">
    <property type="entry name" value="Homocysteine-binding-like domain"/>
    <property type="match status" value="1"/>
</dbReference>
<dbReference type="GO" id="GO:0008898">
    <property type="term" value="F:S-adenosylmethionine-homocysteine S-methyltransferase activity"/>
    <property type="evidence" value="ECO:0007669"/>
    <property type="project" value="TreeGrafter"/>
</dbReference>
<proteinExistence type="predicted"/>
<feature type="binding site" evidence="6">
    <location>
        <position position="284"/>
    </location>
    <ligand>
        <name>Zn(2+)</name>
        <dbReference type="ChEBI" id="CHEBI:29105"/>
    </ligand>
</feature>
<evidence type="ECO:0000313" key="8">
    <source>
        <dbReference type="EMBL" id="SDY24346.1"/>
    </source>
</evidence>
<dbReference type="PROSITE" id="PS50970">
    <property type="entry name" value="HCY"/>
    <property type="match status" value="1"/>
</dbReference>
<keyword evidence="3 5" id="KW-0479">Metal-binding</keyword>
<accession>A0A1H3I9E3</accession>
<dbReference type="InterPro" id="IPR051486">
    <property type="entry name" value="Hcy_S-methyltransferase"/>
</dbReference>
<dbReference type="InterPro" id="IPR017226">
    <property type="entry name" value="BHMT-like"/>
</dbReference>
<evidence type="ECO:0000256" key="4">
    <source>
        <dbReference type="ARBA" id="ARBA00022833"/>
    </source>
</evidence>
<dbReference type="OrthoDB" id="9803687at2"/>
<feature type="binding site" evidence="5 6">
    <location>
        <position position="222"/>
    </location>
    <ligand>
        <name>Zn(2+)</name>
        <dbReference type="ChEBI" id="CHEBI:29105"/>
    </ligand>
</feature>
<keyword evidence="4 5" id="KW-0862">Zinc</keyword>
<dbReference type="GO" id="GO:0032259">
    <property type="term" value="P:methylation"/>
    <property type="evidence" value="ECO:0007669"/>
    <property type="project" value="UniProtKB-KW"/>
</dbReference>
<evidence type="ECO:0000256" key="2">
    <source>
        <dbReference type="ARBA" id="ARBA00022679"/>
    </source>
</evidence>
<protein>
    <submittedName>
        <fullName evidence="8">Homocysteine S-methyltransferase</fullName>
    </submittedName>
</protein>
<dbReference type="STRING" id="1137993.SAMN05660209_02454"/>
<comment type="cofactor">
    <cofactor evidence="5">
        <name>Zn(2+)</name>
        <dbReference type="ChEBI" id="CHEBI:29105"/>
    </cofactor>
    <text evidence="5">Binds 1 zinc ion per subunit.</text>
</comment>
<evidence type="ECO:0000256" key="3">
    <source>
        <dbReference type="ARBA" id="ARBA00022723"/>
    </source>
</evidence>
<dbReference type="Pfam" id="PF02574">
    <property type="entry name" value="S-methyl_trans"/>
    <property type="match status" value="1"/>
</dbReference>